<reference evidence="1" key="1">
    <citation type="submission" date="2019-08" db="EMBL/GenBank/DDBJ databases">
        <authorList>
            <person name="Kucharzyk K."/>
            <person name="Murdoch R.W."/>
            <person name="Higgins S."/>
            <person name="Loffler F."/>
        </authorList>
    </citation>
    <scope>NUCLEOTIDE SEQUENCE</scope>
</reference>
<organism evidence="1">
    <name type="scientific">bioreactor metagenome</name>
    <dbReference type="NCBI Taxonomy" id="1076179"/>
    <lineage>
        <taxon>unclassified sequences</taxon>
        <taxon>metagenomes</taxon>
        <taxon>ecological metagenomes</taxon>
    </lineage>
</organism>
<name>A0A645FWA4_9ZZZZ</name>
<protein>
    <submittedName>
        <fullName evidence="1">Uncharacterized protein</fullName>
    </submittedName>
</protein>
<gene>
    <name evidence="1" type="ORF">SDC9_166088</name>
</gene>
<comment type="caution">
    <text evidence="1">The sequence shown here is derived from an EMBL/GenBank/DDBJ whole genome shotgun (WGS) entry which is preliminary data.</text>
</comment>
<accession>A0A645FWA4</accession>
<dbReference type="EMBL" id="VSSQ01066125">
    <property type="protein sequence ID" value="MPN18725.1"/>
    <property type="molecule type" value="Genomic_DNA"/>
</dbReference>
<proteinExistence type="predicted"/>
<dbReference type="AlphaFoldDB" id="A0A645FWA4"/>
<evidence type="ECO:0000313" key="1">
    <source>
        <dbReference type="EMBL" id="MPN18725.1"/>
    </source>
</evidence>
<sequence>MIFLRQRTQGFTQQRDLLRVHAGLARSRDEYIPLDADDVSNIKRLKRLVYALREIVTLDVYLDFTSGIQQVGKARLAHDAAGDHSPGNGDLHAVFAFLRLGCG</sequence>